<keyword evidence="2" id="KW-1185">Reference proteome</keyword>
<comment type="caution">
    <text evidence="1">The sequence shown here is derived from an EMBL/GenBank/DDBJ whole genome shotgun (WGS) entry which is preliminary data.</text>
</comment>
<accession>A0A963YWJ3</accession>
<dbReference type="EMBL" id="JAESVB010000015">
    <property type="protein sequence ID" value="MCB8877662.1"/>
    <property type="molecule type" value="Genomic_DNA"/>
</dbReference>
<dbReference type="InterPro" id="IPR025683">
    <property type="entry name" value="Protein_beta"/>
</dbReference>
<proteinExistence type="predicted"/>
<reference evidence="1" key="2">
    <citation type="submission" date="2021-01" db="EMBL/GenBank/DDBJ databases">
        <authorList>
            <person name="Mieszkin S."/>
            <person name="Pouder E."/>
            <person name="Alain K."/>
        </authorList>
    </citation>
    <scope>NUCLEOTIDE SEQUENCE</scope>
    <source>
        <strain evidence="1">HW T2.11</strain>
    </source>
</reference>
<reference evidence="1" key="1">
    <citation type="journal article" date="2021" name="Microorganisms">
        <title>Acidisoma silvae sp. nov. and Acidisomacellulosilytica sp. nov., Two Acidophilic Bacteria Isolated from Decaying Wood, Hydrolyzing Cellulose and Producing Poly-3-hydroxybutyrate.</title>
        <authorList>
            <person name="Mieszkin S."/>
            <person name="Pouder E."/>
            <person name="Uroz S."/>
            <person name="Simon-Colin C."/>
            <person name="Alain K."/>
        </authorList>
    </citation>
    <scope>NUCLEOTIDE SEQUENCE</scope>
    <source>
        <strain evidence="1">HW T2.11</strain>
    </source>
</reference>
<dbReference type="Pfam" id="PF14350">
    <property type="entry name" value="Beta_protein"/>
    <property type="match status" value="1"/>
</dbReference>
<evidence type="ECO:0000313" key="2">
    <source>
        <dbReference type="Proteomes" id="UP000708298"/>
    </source>
</evidence>
<protein>
    <submittedName>
        <fullName evidence="1">Beta family protein</fullName>
    </submittedName>
</protein>
<gene>
    <name evidence="1" type="ORF">ASILVAE211_20875</name>
</gene>
<name>A0A963YWJ3_9PROT</name>
<dbReference type="Proteomes" id="UP000708298">
    <property type="component" value="Unassembled WGS sequence"/>
</dbReference>
<organism evidence="1 2">
    <name type="scientific">Acidisoma silvae</name>
    <dbReference type="NCBI Taxonomy" id="2802396"/>
    <lineage>
        <taxon>Bacteria</taxon>
        <taxon>Pseudomonadati</taxon>
        <taxon>Pseudomonadota</taxon>
        <taxon>Alphaproteobacteria</taxon>
        <taxon>Acetobacterales</taxon>
        <taxon>Acidocellaceae</taxon>
        <taxon>Acidisoma</taxon>
    </lineage>
</organism>
<sequence>MALTSLSNASYIPVLGLRPAEMQALDELPERDKDQLLPLIQLGPWVGAHNFASSLAKLEESFGNRPVFVTLCDREQSIGDRSVHREIAALRSPDRGYDEWCLFLEQQPNFIPAIQIESITNLAAQISRLYSLGRGLIIPFEQRSFAGIDSISRAVSAQTNGGANVCFFLDFGRADKDLIFSQAKAKAAIAGILENAPNSRVSISASSFPESFTAVTKQEIFERSLHMLLKADFGTKLIYSDRGSARAERQTGGGGTPAPRIDYALDQEWKFFRSDDSTDRYAAYAEQAKAAIDDPNWDKNLRVWGTQMIERTALGDRSAIVSPKRSTAARINIHLHRQLHYGRPSDLYETDDDWLD</sequence>
<dbReference type="AlphaFoldDB" id="A0A963YWJ3"/>
<evidence type="ECO:0000313" key="1">
    <source>
        <dbReference type="EMBL" id="MCB8877662.1"/>
    </source>
</evidence>
<dbReference type="RefSeq" id="WP_227323309.1">
    <property type="nucleotide sequence ID" value="NZ_JAESVB010000015.1"/>
</dbReference>